<dbReference type="PANTHER" id="PTHR44133:SF2">
    <property type="entry name" value="CLEAVAGE STIMULATION FACTOR SUBUNIT 1"/>
    <property type="match status" value="1"/>
</dbReference>
<protein>
    <recommendedName>
        <fullName evidence="10">CUT domain-containing protein</fullName>
    </recommendedName>
</protein>
<evidence type="ECO:0000256" key="7">
    <source>
        <dbReference type="ARBA" id="ARBA00023242"/>
    </source>
</evidence>
<dbReference type="PANTHER" id="PTHR44133">
    <property type="entry name" value="CLEAVAGE STIMULATION FACTOR SUBUNIT 1"/>
    <property type="match status" value="1"/>
</dbReference>
<dbReference type="AlphaFoldDB" id="A0A3M6UKW4"/>
<evidence type="ECO:0000256" key="9">
    <source>
        <dbReference type="SAM" id="MobiDB-lite"/>
    </source>
</evidence>
<dbReference type="GO" id="GO:0031124">
    <property type="term" value="P:mRNA 3'-end processing"/>
    <property type="evidence" value="ECO:0007669"/>
    <property type="project" value="InterPro"/>
</dbReference>
<evidence type="ECO:0000313" key="11">
    <source>
        <dbReference type="EMBL" id="RMX54317.1"/>
    </source>
</evidence>
<dbReference type="InterPro" id="IPR044633">
    <property type="entry name" value="CstF1-like"/>
</dbReference>
<keyword evidence="6" id="KW-0804">Transcription</keyword>
<dbReference type="InterPro" id="IPR038184">
    <property type="entry name" value="CSTF1_dimer_sf"/>
</dbReference>
<feature type="domain" description="CUT" evidence="10">
    <location>
        <begin position="163"/>
        <end position="254"/>
    </location>
</feature>
<evidence type="ECO:0000313" key="12">
    <source>
        <dbReference type="Proteomes" id="UP000275408"/>
    </source>
</evidence>
<dbReference type="SMART" id="SM01109">
    <property type="entry name" value="CUT"/>
    <property type="match status" value="1"/>
</dbReference>
<evidence type="ECO:0000256" key="3">
    <source>
        <dbReference type="ARBA" id="ARBA00023015"/>
    </source>
</evidence>
<evidence type="ECO:0000256" key="2">
    <source>
        <dbReference type="ARBA" id="ARBA00022664"/>
    </source>
</evidence>
<keyword evidence="7" id="KW-0539">Nucleus</keyword>
<gene>
    <name evidence="11" type="ORF">pdam_00021778</name>
</gene>
<keyword evidence="4" id="KW-0238">DNA-binding</keyword>
<keyword evidence="5" id="KW-0371">Homeobox</keyword>
<dbReference type="PROSITE" id="PS51042">
    <property type="entry name" value="CUT"/>
    <property type="match status" value="1"/>
</dbReference>
<reference evidence="11 12" key="1">
    <citation type="journal article" date="2018" name="Sci. Rep.">
        <title>Comparative analysis of the Pocillopora damicornis genome highlights role of immune system in coral evolution.</title>
        <authorList>
            <person name="Cunning R."/>
            <person name="Bay R.A."/>
            <person name="Gillette P."/>
            <person name="Baker A.C."/>
            <person name="Traylor-Knowles N."/>
        </authorList>
    </citation>
    <scope>NUCLEOTIDE SEQUENCE [LARGE SCALE GENOMIC DNA]</scope>
    <source>
        <strain evidence="11">RSMAS</strain>
        <tissue evidence="11">Whole animal</tissue>
    </source>
</reference>
<proteinExistence type="predicted"/>
<evidence type="ECO:0000256" key="6">
    <source>
        <dbReference type="ARBA" id="ARBA00023163"/>
    </source>
</evidence>
<name>A0A3M6UKW4_POCDA</name>
<evidence type="ECO:0000259" key="10">
    <source>
        <dbReference type="PROSITE" id="PS51042"/>
    </source>
</evidence>
<keyword evidence="12" id="KW-1185">Reference proteome</keyword>
<evidence type="ECO:0000256" key="4">
    <source>
        <dbReference type="ARBA" id="ARBA00023125"/>
    </source>
</evidence>
<keyword evidence="2" id="KW-0507">mRNA processing</keyword>
<dbReference type="EMBL" id="RCHS01001283">
    <property type="protein sequence ID" value="RMX54317.1"/>
    <property type="molecule type" value="Genomic_DNA"/>
</dbReference>
<comment type="caution">
    <text evidence="11">The sequence shown here is derived from an EMBL/GenBank/DDBJ whole genome shotgun (WGS) entry which is preliminary data.</text>
</comment>
<keyword evidence="3" id="KW-0805">Transcription regulation</keyword>
<evidence type="ECO:0000256" key="8">
    <source>
        <dbReference type="PROSITE-ProRule" id="PRU00221"/>
    </source>
</evidence>
<dbReference type="Pfam" id="PF02376">
    <property type="entry name" value="CUT"/>
    <property type="match status" value="1"/>
</dbReference>
<dbReference type="Pfam" id="PF16699">
    <property type="entry name" value="CSTF1_dimer"/>
    <property type="match status" value="1"/>
</dbReference>
<accession>A0A3M6UKW4</accession>
<dbReference type="InterPro" id="IPR001680">
    <property type="entry name" value="WD40_rpt"/>
</dbReference>
<dbReference type="PROSITE" id="PS50294">
    <property type="entry name" value="WD_REPEATS_REGION"/>
    <property type="match status" value="1"/>
</dbReference>
<dbReference type="PROSITE" id="PS50082">
    <property type="entry name" value="WD_REPEATS_2"/>
    <property type="match status" value="1"/>
</dbReference>
<dbReference type="GO" id="GO:0005848">
    <property type="term" value="C:mRNA cleavage stimulating factor complex"/>
    <property type="evidence" value="ECO:0007669"/>
    <property type="project" value="InterPro"/>
</dbReference>
<keyword evidence="8" id="KW-0853">WD repeat</keyword>
<dbReference type="SUPFAM" id="SSF47413">
    <property type="entry name" value="lambda repressor-like DNA-binding domains"/>
    <property type="match status" value="1"/>
</dbReference>
<evidence type="ECO:0000256" key="1">
    <source>
        <dbReference type="ARBA" id="ARBA00004123"/>
    </source>
</evidence>
<dbReference type="GO" id="GO:0003723">
    <property type="term" value="F:RNA binding"/>
    <property type="evidence" value="ECO:0007669"/>
    <property type="project" value="TreeGrafter"/>
</dbReference>
<feature type="region of interest" description="Disordered" evidence="9">
    <location>
        <begin position="148"/>
        <end position="170"/>
    </location>
</feature>
<dbReference type="InterPro" id="IPR010982">
    <property type="entry name" value="Lambda_DNA-bd_dom_sf"/>
</dbReference>
<dbReference type="OrthoDB" id="14421at2759"/>
<feature type="non-terminal residue" evidence="11">
    <location>
        <position position="349"/>
    </location>
</feature>
<evidence type="ECO:0000256" key="5">
    <source>
        <dbReference type="ARBA" id="ARBA00023155"/>
    </source>
</evidence>
<organism evidence="11 12">
    <name type="scientific">Pocillopora damicornis</name>
    <name type="common">Cauliflower coral</name>
    <name type="synonym">Millepora damicornis</name>
    <dbReference type="NCBI Taxonomy" id="46731"/>
    <lineage>
        <taxon>Eukaryota</taxon>
        <taxon>Metazoa</taxon>
        <taxon>Cnidaria</taxon>
        <taxon>Anthozoa</taxon>
        <taxon>Hexacorallia</taxon>
        <taxon>Scleractinia</taxon>
        <taxon>Astrocoeniina</taxon>
        <taxon>Pocilloporidae</taxon>
        <taxon>Pocillopora</taxon>
    </lineage>
</organism>
<dbReference type="STRING" id="46731.A0A3M6UKW4"/>
<dbReference type="Gene3D" id="1.10.260.40">
    <property type="entry name" value="lambda repressor-like DNA-binding domains"/>
    <property type="match status" value="1"/>
</dbReference>
<sequence length="349" mass="39284">MADGLKQRENLYKLMISQLRYDGFDAIANNLAKVVNIISACPPMARLYEVVNLGIQAETEGVRPEPTVLPGLTPSVETSRGIDLEYEPEGKEVNGEWQNSTTDESFMNNLELQKVDQDCESEPEERPDDSPLASMVLNHILRITSDKKFTEPPQALKPTAAAESSSGNGHVLDTESICEQVKLELVKYNVSQEVFAKAVLGKSQGYLSEMLKHGENFFRPQDNTHYKGWMNFEIMRQFLQRPEAERLRIYYQKGEELKRERMKRRQIEIGGTPETDGLEVGQQIYVVHVNNPAVTRLTTRHSFPDHGTSPPAAMYETYYVTAHKAPCRTASFSQNGRLIATGSVDASIK</sequence>
<dbReference type="Proteomes" id="UP000275408">
    <property type="component" value="Unassembled WGS sequence"/>
</dbReference>
<dbReference type="FunFam" id="1.20.960.50:FF:000001">
    <property type="entry name" value="Cleavage stimulation factor subunit 1"/>
    <property type="match status" value="1"/>
</dbReference>
<comment type="subcellular location">
    <subcellularLocation>
        <location evidence="1">Nucleus</location>
    </subcellularLocation>
</comment>
<dbReference type="InterPro" id="IPR032028">
    <property type="entry name" value="CSTF1_dimer"/>
</dbReference>
<dbReference type="InterPro" id="IPR003350">
    <property type="entry name" value="CUT_dom"/>
</dbReference>
<dbReference type="Gene3D" id="1.20.960.50">
    <property type="entry name" value="Cleavage stimulation factor subunit 1, dimerisation domain"/>
    <property type="match status" value="1"/>
</dbReference>
<feature type="repeat" description="WD" evidence="8">
    <location>
        <begin position="320"/>
        <end position="349"/>
    </location>
</feature>
<dbReference type="GO" id="GO:0003677">
    <property type="term" value="F:DNA binding"/>
    <property type="evidence" value="ECO:0007669"/>
    <property type="project" value="UniProtKB-KW"/>
</dbReference>